<evidence type="ECO:0000313" key="3">
    <source>
        <dbReference type="Proteomes" id="UP001148838"/>
    </source>
</evidence>
<accession>A0ABQ8S8A5</accession>
<proteinExistence type="predicted"/>
<reference evidence="2 3" key="1">
    <citation type="journal article" date="2022" name="Allergy">
        <title>Genome assembly and annotation of Periplaneta americana reveal a comprehensive cockroach allergen profile.</title>
        <authorList>
            <person name="Wang L."/>
            <person name="Xiong Q."/>
            <person name="Saelim N."/>
            <person name="Wang L."/>
            <person name="Nong W."/>
            <person name="Wan A.T."/>
            <person name="Shi M."/>
            <person name="Liu X."/>
            <person name="Cao Q."/>
            <person name="Hui J.H.L."/>
            <person name="Sookrung N."/>
            <person name="Leung T.F."/>
            <person name="Tungtrongchitr A."/>
            <person name="Tsui S.K.W."/>
        </authorList>
    </citation>
    <scope>NUCLEOTIDE SEQUENCE [LARGE SCALE GENOMIC DNA]</scope>
    <source>
        <strain evidence="2">PWHHKU_190912</strain>
    </source>
</reference>
<comment type="caution">
    <text evidence="2">The sequence shown here is derived from an EMBL/GenBank/DDBJ whole genome shotgun (WGS) entry which is preliminary data.</text>
</comment>
<evidence type="ECO:0000313" key="2">
    <source>
        <dbReference type="EMBL" id="KAJ4430225.1"/>
    </source>
</evidence>
<keyword evidence="3" id="KW-1185">Reference proteome</keyword>
<name>A0ABQ8S8A5_PERAM</name>
<gene>
    <name evidence="2" type="ORF">ANN_22437</name>
</gene>
<dbReference type="Proteomes" id="UP001148838">
    <property type="component" value="Unassembled WGS sequence"/>
</dbReference>
<protein>
    <submittedName>
        <fullName evidence="2">Uncharacterized protein</fullName>
    </submittedName>
</protein>
<dbReference type="EMBL" id="JAJSOF020000033">
    <property type="protein sequence ID" value="KAJ4430225.1"/>
    <property type="molecule type" value="Genomic_DNA"/>
</dbReference>
<feature type="compositionally biased region" description="Basic and acidic residues" evidence="1">
    <location>
        <begin position="19"/>
        <end position="30"/>
    </location>
</feature>
<sequence>MAGLCEGGNDPPGSLKASNRREGKGREGKRGGMITVHLTAESRPNNHSVECAPCIMAADLDIKRQRICLTWSQAIKGNIEGGEFDPVLWIEFGVAQWSERLVDRKRRTLVWPPRSTDLTPIDLPLELVYQRGTVYTLEKLRQ</sequence>
<evidence type="ECO:0000256" key="1">
    <source>
        <dbReference type="SAM" id="MobiDB-lite"/>
    </source>
</evidence>
<organism evidence="2 3">
    <name type="scientific">Periplaneta americana</name>
    <name type="common">American cockroach</name>
    <name type="synonym">Blatta americana</name>
    <dbReference type="NCBI Taxonomy" id="6978"/>
    <lineage>
        <taxon>Eukaryota</taxon>
        <taxon>Metazoa</taxon>
        <taxon>Ecdysozoa</taxon>
        <taxon>Arthropoda</taxon>
        <taxon>Hexapoda</taxon>
        <taxon>Insecta</taxon>
        <taxon>Pterygota</taxon>
        <taxon>Neoptera</taxon>
        <taxon>Polyneoptera</taxon>
        <taxon>Dictyoptera</taxon>
        <taxon>Blattodea</taxon>
        <taxon>Blattoidea</taxon>
        <taxon>Blattidae</taxon>
        <taxon>Blattinae</taxon>
        <taxon>Periplaneta</taxon>
    </lineage>
</organism>
<feature type="region of interest" description="Disordered" evidence="1">
    <location>
        <begin position="1"/>
        <end position="31"/>
    </location>
</feature>